<reference evidence="3 4" key="1">
    <citation type="submission" date="2013-08" db="EMBL/GenBank/DDBJ databases">
        <title>Genome sequencing of Cellulomonas carbonis T26.</title>
        <authorList>
            <person name="Chen F."/>
            <person name="Li Y."/>
            <person name="Wang G."/>
        </authorList>
    </citation>
    <scope>NUCLEOTIDE SEQUENCE [LARGE SCALE GENOMIC DNA]</scope>
    <source>
        <strain evidence="3 4">T26</strain>
    </source>
</reference>
<keyword evidence="2" id="KW-0812">Transmembrane</keyword>
<dbReference type="GO" id="GO:0005886">
    <property type="term" value="C:plasma membrane"/>
    <property type="evidence" value="ECO:0007669"/>
    <property type="project" value="TreeGrafter"/>
</dbReference>
<feature type="region of interest" description="Disordered" evidence="1">
    <location>
        <begin position="354"/>
        <end position="373"/>
    </location>
</feature>
<dbReference type="GO" id="GO:0009306">
    <property type="term" value="P:protein secretion"/>
    <property type="evidence" value="ECO:0007669"/>
    <property type="project" value="InterPro"/>
</dbReference>
<sequence>MADEPPGGERSEKATPQRMKKLRREGSLQRSQDVSAWLGVGAGALMLPYVIDSGTAAAREQLAAVRRVIAEPDPALAVTALGDGLASVLLTVAPLLAVVVLTAIAAAASQGGIHVSAKKLKPQFQQFNVVKGLKRVLGPEAWWNGVKAALKAAAIGLVLYVTVQGLVPLLLGSGSHSLGQILDTVGGGVAGLLRTGVVAGLALAAADVVVVMRRNRKRTRMTKYEIKQENKQSEGDPLLKGAIRSKQIAMSRNRMIADVAHADVVLVNPTHVAVALRYEPGTGAPKVVAKGAGHVAARIRAVAADKRVPMVEDVPLARALHKACELGQEIPPHLYVAVARILAFVMALRRRGSATGTHKAPGGPTQIPEEAAA</sequence>
<dbReference type="Gene3D" id="3.40.1690.10">
    <property type="entry name" value="secretion proteins EscU"/>
    <property type="match status" value="1"/>
</dbReference>
<evidence type="ECO:0000313" key="4">
    <source>
        <dbReference type="Proteomes" id="UP000029839"/>
    </source>
</evidence>
<evidence type="ECO:0000313" key="3">
    <source>
        <dbReference type="EMBL" id="KGM08919.1"/>
    </source>
</evidence>
<keyword evidence="2" id="KW-1133">Transmembrane helix</keyword>
<feature type="transmembrane region" description="Helical" evidence="2">
    <location>
        <begin position="191"/>
        <end position="212"/>
    </location>
</feature>
<accession>A0A0A0BP86</accession>
<dbReference type="PANTHER" id="PTHR30531">
    <property type="entry name" value="FLAGELLAR BIOSYNTHETIC PROTEIN FLHB"/>
    <property type="match status" value="1"/>
</dbReference>
<evidence type="ECO:0000256" key="1">
    <source>
        <dbReference type="SAM" id="MobiDB-lite"/>
    </source>
</evidence>
<dbReference type="Proteomes" id="UP000029839">
    <property type="component" value="Unassembled WGS sequence"/>
</dbReference>
<comment type="caution">
    <text evidence="3">The sequence shown here is derived from an EMBL/GenBank/DDBJ whole genome shotgun (WGS) entry which is preliminary data.</text>
</comment>
<feature type="region of interest" description="Disordered" evidence="1">
    <location>
        <begin position="1"/>
        <end position="27"/>
    </location>
</feature>
<evidence type="ECO:0000256" key="2">
    <source>
        <dbReference type="SAM" id="Phobius"/>
    </source>
</evidence>
<dbReference type="InterPro" id="IPR006135">
    <property type="entry name" value="T3SS_substrate_exporter"/>
</dbReference>
<gene>
    <name evidence="3" type="ORF">N868_05720</name>
</gene>
<feature type="transmembrane region" description="Helical" evidence="2">
    <location>
        <begin position="34"/>
        <end position="51"/>
    </location>
</feature>
<dbReference type="InterPro" id="IPR029025">
    <property type="entry name" value="T3SS_substrate_exporter_C"/>
</dbReference>
<reference evidence="3 4" key="2">
    <citation type="journal article" date="2015" name="Stand. Genomic Sci.">
        <title>Draft genome sequence of Cellulomonas carbonis T26(T) and comparative analysis of six Cellulomonas genomes.</title>
        <authorList>
            <person name="Zhuang W."/>
            <person name="Zhang S."/>
            <person name="Xia X."/>
            <person name="Wang G."/>
        </authorList>
    </citation>
    <scope>NUCLEOTIDE SEQUENCE [LARGE SCALE GENOMIC DNA]</scope>
    <source>
        <strain evidence="3 4">T26</strain>
    </source>
</reference>
<dbReference type="RefSeq" id="WP_052426533.1">
    <property type="nucleotide sequence ID" value="NZ_AXCY01000141.1"/>
</dbReference>
<dbReference type="PRINTS" id="PR00950">
    <property type="entry name" value="TYPE3IMSPROT"/>
</dbReference>
<dbReference type="PANTHER" id="PTHR30531:SF12">
    <property type="entry name" value="FLAGELLAR BIOSYNTHETIC PROTEIN FLHB"/>
    <property type="match status" value="1"/>
</dbReference>
<name>A0A0A0BP86_9CELL</name>
<dbReference type="OrthoDB" id="9807950at2"/>
<feature type="transmembrane region" description="Helical" evidence="2">
    <location>
        <begin position="152"/>
        <end position="171"/>
    </location>
</feature>
<feature type="transmembrane region" description="Helical" evidence="2">
    <location>
        <begin position="85"/>
        <end position="108"/>
    </location>
</feature>
<dbReference type="SUPFAM" id="SSF160544">
    <property type="entry name" value="EscU C-terminal domain-like"/>
    <property type="match status" value="1"/>
</dbReference>
<protein>
    <submittedName>
        <fullName evidence="3">Type III secretion protein</fullName>
    </submittedName>
</protein>
<organism evidence="3 4">
    <name type="scientific">Cellulomonas carbonis T26</name>
    <dbReference type="NCBI Taxonomy" id="947969"/>
    <lineage>
        <taxon>Bacteria</taxon>
        <taxon>Bacillati</taxon>
        <taxon>Actinomycetota</taxon>
        <taxon>Actinomycetes</taxon>
        <taxon>Micrococcales</taxon>
        <taxon>Cellulomonadaceae</taxon>
        <taxon>Cellulomonas</taxon>
    </lineage>
</organism>
<dbReference type="EMBL" id="AXCY01000141">
    <property type="protein sequence ID" value="KGM08919.1"/>
    <property type="molecule type" value="Genomic_DNA"/>
</dbReference>
<dbReference type="Pfam" id="PF01312">
    <property type="entry name" value="Bac_export_2"/>
    <property type="match status" value="1"/>
</dbReference>
<keyword evidence="4" id="KW-1185">Reference proteome</keyword>
<dbReference type="AlphaFoldDB" id="A0A0A0BP86"/>
<keyword evidence="2" id="KW-0472">Membrane</keyword>
<proteinExistence type="predicted"/>